<dbReference type="InterPro" id="IPR036051">
    <property type="entry name" value="KRAB_dom_sf"/>
</dbReference>
<dbReference type="Ensembl" id="ENSACAT00000053557.1">
    <property type="protein sequence ID" value="ENSACAP00000028121.1"/>
    <property type="gene ID" value="ENSACAG00000039367.1"/>
</dbReference>
<dbReference type="Pfam" id="PF01352">
    <property type="entry name" value="KRAB"/>
    <property type="match status" value="1"/>
</dbReference>
<dbReference type="InParanoid" id="A0A803SYT1"/>
<reference evidence="2" key="1">
    <citation type="submission" date="2009-12" db="EMBL/GenBank/DDBJ databases">
        <title>The Genome Sequence of Anolis carolinensis (Green Anole Lizard).</title>
        <authorList>
            <consortium name="The Genome Sequencing Platform"/>
            <person name="Di Palma F."/>
            <person name="Alfoldi J."/>
            <person name="Heiman D."/>
            <person name="Young S."/>
            <person name="Grabherr M."/>
            <person name="Johnson J."/>
            <person name="Lander E.S."/>
            <person name="Lindblad-Toh K."/>
        </authorList>
    </citation>
    <scope>NUCLEOTIDE SEQUENCE [LARGE SCALE GENOMIC DNA]</scope>
    <source>
        <strain evidence="2">JBL SC #1</strain>
    </source>
</reference>
<feature type="domain" description="KRAB" evidence="1">
    <location>
        <begin position="10"/>
        <end position="89"/>
    </location>
</feature>
<reference evidence="2" key="3">
    <citation type="submission" date="2025-09" db="UniProtKB">
        <authorList>
            <consortium name="Ensembl"/>
        </authorList>
    </citation>
    <scope>IDENTIFICATION</scope>
</reference>
<evidence type="ECO:0000313" key="2">
    <source>
        <dbReference type="Ensembl" id="ENSACAP00000028121.1"/>
    </source>
</evidence>
<evidence type="ECO:0000313" key="3">
    <source>
        <dbReference type="Proteomes" id="UP000001646"/>
    </source>
</evidence>
<keyword evidence="3" id="KW-1185">Reference proteome</keyword>
<protein>
    <recommendedName>
        <fullName evidence="1">KRAB domain-containing protein</fullName>
    </recommendedName>
</protein>
<evidence type="ECO:0000259" key="1">
    <source>
        <dbReference type="PROSITE" id="PS50805"/>
    </source>
</evidence>
<dbReference type="PROSITE" id="PS50805">
    <property type="entry name" value="KRAB"/>
    <property type="match status" value="1"/>
</dbReference>
<dbReference type="SUPFAM" id="SSF109640">
    <property type="entry name" value="KRAB domain (Kruppel-associated box)"/>
    <property type="match status" value="1"/>
</dbReference>
<dbReference type="Proteomes" id="UP000001646">
    <property type="component" value="Unplaced"/>
</dbReference>
<accession>A0A803SYT1</accession>
<dbReference type="CDD" id="cd07765">
    <property type="entry name" value="KRAB_A-box"/>
    <property type="match status" value="1"/>
</dbReference>
<dbReference type="Gene3D" id="6.10.140.140">
    <property type="match status" value="1"/>
</dbReference>
<organism evidence="2 3">
    <name type="scientific">Anolis carolinensis</name>
    <name type="common">Green anole</name>
    <name type="synonym">American chameleon</name>
    <dbReference type="NCBI Taxonomy" id="28377"/>
    <lineage>
        <taxon>Eukaryota</taxon>
        <taxon>Metazoa</taxon>
        <taxon>Chordata</taxon>
        <taxon>Craniata</taxon>
        <taxon>Vertebrata</taxon>
        <taxon>Euteleostomi</taxon>
        <taxon>Lepidosauria</taxon>
        <taxon>Squamata</taxon>
        <taxon>Bifurcata</taxon>
        <taxon>Unidentata</taxon>
        <taxon>Episquamata</taxon>
        <taxon>Toxicofera</taxon>
        <taxon>Iguania</taxon>
        <taxon>Dactyloidae</taxon>
        <taxon>Anolis</taxon>
    </lineage>
</organism>
<dbReference type="AlphaFoldDB" id="A0A803SYT1"/>
<dbReference type="SMART" id="SM00349">
    <property type="entry name" value="KRAB"/>
    <property type="match status" value="1"/>
</dbReference>
<dbReference type="PANTHER" id="PTHR23232">
    <property type="entry name" value="KRAB DOMAIN C2H2 ZINC FINGER"/>
    <property type="match status" value="1"/>
</dbReference>
<reference evidence="2" key="2">
    <citation type="submission" date="2025-08" db="UniProtKB">
        <authorList>
            <consortium name="Ensembl"/>
        </authorList>
    </citation>
    <scope>IDENTIFICATION</scope>
</reference>
<dbReference type="InterPro" id="IPR050169">
    <property type="entry name" value="Krueppel_C2H2_ZnF"/>
</dbReference>
<dbReference type="GO" id="GO:0006355">
    <property type="term" value="P:regulation of DNA-templated transcription"/>
    <property type="evidence" value="ECO:0007669"/>
    <property type="project" value="InterPro"/>
</dbReference>
<name>A0A803SYT1_ANOCA</name>
<sequence>MELGSIQTQVMFEDVAVHFSEGESALLDPDQQALHWEVMEENYRMVASLGKNPSVSWFIKISWENCHAASFRNTSHFCLQRVVRKSTCNPCKWKTYETKLLMSCGIKW</sequence>
<dbReference type="PANTHER" id="PTHR23232:SF142">
    <property type="entry name" value="GASTRULA ZINC FINGER PROTEIN XLCGF57.1-LIKE-RELATED"/>
    <property type="match status" value="1"/>
</dbReference>
<dbReference type="InterPro" id="IPR001909">
    <property type="entry name" value="KRAB"/>
</dbReference>
<proteinExistence type="predicted"/>
<dbReference type="GeneTree" id="ENSGT01040000244474"/>